<evidence type="ECO:0000256" key="6">
    <source>
        <dbReference type="SAM" id="SignalP"/>
    </source>
</evidence>
<dbReference type="KEGG" id="asla:NCTC11923_02430"/>
<evidence type="ECO:0000256" key="1">
    <source>
        <dbReference type="ARBA" id="ARBA00004196"/>
    </source>
</evidence>
<organism evidence="8 9">
    <name type="scientific">Actinomyces slackii</name>
    <dbReference type="NCBI Taxonomy" id="52774"/>
    <lineage>
        <taxon>Bacteria</taxon>
        <taxon>Bacillati</taxon>
        <taxon>Actinomycetota</taxon>
        <taxon>Actinomycetes</taxon>
        <taxon>Actinomycetales</taxon>
        <taxon>Actinomycetaceae</taxon>
        <taxon>Actinomyces</taxon>
    </lineage>
</organism>
<dbReference type="Pfam" id="PF01497">
    <property type="entry name" value="Peripla_BP_2"/>
    <property type="match status" value="1"/>
</dbReference>
<proteinExistence type="inferred from homology"/>
<dbReference type="STRING" id="1278298.GCA_000428685_02099"/>
<dbReference type="PROSITE" id="PS51318">
    <property type="entry name" value="TAT"/>
    <property type="match status" value="1"/>
</dbReference>
<dbReference type="InterPro" id="IPR051313">
    <property type="entry name" value="Bact_iron-sidero_bind"/>
</dbReference>
<keyword evidence="3" id="KW-0813">Transport</keyword>
<gene>
    <name evidence="8" type="primary">yclQ</name>
    <name evidence="8" type="ORF">NCTC11923_02430</name>
</gene>
<dbReference type="PANTHER" id="PTHR30532">
    <property type="entry name" value="IRON III DICITRATE-BINDING PERIPLASMIC PROTEIN"/>
    <property type="match status" value="1"/>
</dbReference>
<dbReference type="Proteomes" id="UP000276899">
    <property type="component" value="Chromosome"/>
</dbReference>
<feature type="chain" id="PRO_5039389210" evidence="6">
    <location>
        <begin position="21"/>
        <end position="344"/>
    </location>
</feature>
<dbReference type="PROSITE" id="PS51257">
    <property type="entry name" value="PROKAR_LIPOPROTEIN"/>
    <property type="match status" value="1"/>
</dbReference>
<dbReference type="PROSITE" id="PS50983">
    <property type="entry name" value="FE_B12_PBP"/>
    <property type="match status" value="1"/>
</dbReference>
<evidence type="ECO:0000259" key="7">
    <source>
        <dbReference type="PROSITE" id="PS50983"/>
    </source>
</evidence>
<dbReference type="SUPFAM" id="SSF53807">
    <property type="entry name" value="Helical backbone' metal receptor"/>
    <property type="match status" value="1"/>
</dbReference>
<accession>A0A448KFR3</accession>
<dbReference type="InterPro" id="IPR033870">
    <property type="entry name" value="FatB"/>
</dbReference>
<dbReference type="EMBL" id="LR134363">
    <property type="protein sequence ID" value="VEG75755.1"/>
    <property type="molecule type" value="Genomic_DNA"/>
</dbReference>
<feature type="region of interest" description="Disordered" evidence="5">
    <location>
        <begin position="28"/>
        <end position="52"/>
    </location>
</feature>
<sequence length="344" mass="34999">MSTRRYFLSLAAVGAAATLAACSSGESGASASSGASTAPSGETSGSSAPGAASSASAEAVTYPLTVTDGKGEVTIEAEPKKVVVLDITTMDSLVALGLADRVVGIVSGGDSLPMKLGDSYGSAEVVGSFHEPDIEKVASLEPDLVIVGGRAEDSYEAMAEKFTTILMPGGRETAFTERLTGAADLLGSVFGVTAKATEVVDAYKTKAEQVKAKASGIGKGLILMTSGGKISAYGPGSRFGLIHDDLGVAPAIEDVKAATHGDSVSLEAVNQANPDWLFVVDRDAAIGESGQAAKEVLNTELVTSTTAWTKNQVVYLDGQSWYIVGAGLNNAPIMVDEIKTAIKA</sequence>
<evidence type="ECO:0000256" key="5">
    <source>
        <dbReference type="SAM" id="MobiDB-lite"/>
    </source>
</evidence>
<dbReference type="InterPro" id="IPR002491">
    <property type="entry name" value="ABC_transptr_periplasmic_BD"/>
</dbReference>
<evidence type="ECO:0000256" key="2">
    <source>
        <dbReference type="ARBA" id="ARBA00008814"/>
    </source>
</evidence>
<evidence type="ECO:0000313" key="8">
    <source>
        <dbReference type="EMBL" id="VEG75755.1"/>
    </source>
</evidence>
<dbReference type="GO" id="GO:1901678">
    <property type="term" value="P:iron coordination entity transport"/>
    <property type="evidence" value="ECO:0007669"/>
    <property type="project" value="UniProtKB-ARBA"/>
</dbReference>
<dbReference type="CDD" id="cd01140">
    <property type="entry name" value="FatB"/>
    <property type="match status" value="1"/>
</dbReference>
<dbReference type="Gene3D" id="3.40.50.1980">
    <property type="entry name" value="Nitrogenase molybdenum iron protein domain"/>
    <property type="match status" value="2"/>
</dbReference>
<evidence type="ECO:0000256" key="4">
    <source>
        <dbReference type="ARBA" id="ARBA00022729"/>
    </source>
</evidence>
<comment type="subcellular location">
    <subcellularLocation>
        <location evidence="1">Cell envelope</location>
    </subcellularLocation>
</comment>
<evidence type="ECO:0000313" key="9">
    <source>
        <dbReference type="Proteomes" id="UP000276899"/>
    </source>
</evidence>
<reference evidence="8 9" key="1">
    <citation type="submission" date="2018-12" db="EMBL/GenBank/DDBJ databases">
        <authorList>
            <consortium name="Pathogen Informatics"/>
        </authorList>
    </citation>
    <scope>NUCLEOTIDE SEQUENCE [LARGE SCALE GENOMIC DNA]</scope>
    <source>
        <strain evidence="8 9">NCTC11923</strain>
    </source>
</reference>
<dbReference type="InterPro" id="IPR006311">
    <property type="entry name" value="TAT_signal"/>
</dbReference>
<dbReference type="GO" id="GO:0030288">
    <property type="term" value="C:outer membrane-bounded periplasmic space"/>
    <property type="evidence" value="ECO:0007669"/>
    <property type="project" value="TreeGrafter"/>
</dbReference>
<dbReference type="RefSeq" id="WP_051281227.1">
    <property type="nucleotide sequence ID" value="NZ_CBCRWE010000019.1"/>
</dbReference>
<feature type="domain" description="Fe/B12 periplasmic-binding" evidence="7">
    <location>
        <begin position="81"/>
        <end position="344"/>
    </location>
</feature>
<keyword evidence="4 6" id="KW-0732">Signal</keyword>
<protein>
    <submittedName>
        <fullName evidence="8">Uncharacterized ABC transporter solute-binding protein yclQ</fullName>
    </submittedName>
</protein>
<dbReference type="PANTHER" id="PTHR30532:SF28">
    <property type="entry name" value="PETROBACTIN-BINDING PROTEIN YCLQ"/>
    <property type="match status" value="1"/>
</dbReference>
<feature type="signal peptide" evidence="6">
    <location>
        <begin position="1"/>
        <end position="20"/>
    </location>
</feature>
<comment type="similarity">
    <text evidence="2">Belongs to the bacterial solute-binding protein 8 family.</text>
</comment>
<name>A0A448KFR3_9ACTO</name>
<dbReference type="AlphaFoldDB" id="A0A448KFR3"/>
<keyword evidence="9" id="KW-1185">Reference proteome</keyword>
<evidence type="ECO:0000256" key="3">
    <source>
        <dbReference type="ARBA" id="ARBA00022448"/>
    </source>
</evidence>